<dbReference type="EMBL" id="JBHSFE010000023">
    <property type="protein sequence ID" value="MFC4611488.1"/>
    <property type="molecule type" value="Genomic_DNA"/>
</dbReference>
<reference evidence="2" key="1">
    <citation type="journal article" date="2019" name="Int. J. Syst. Evol. Microbiol.">
        <title>The Global Catalogue of Microorganisms (GCM) 10K type strain sequencing project: providing services to taxonomists for standard genome sequencing and annotation.</title>
        <authorList>
            <consortium name="The Broad Institute Genomics Platform"/>
            <consortium name="The Broad Institute Genome Sequencing Center for Infectious Disease"/>
            <person name="Wu L."/>
            <person name="Ma J."/>
        </authorList>
    </citation>
    <scope>NUCLEOTIDE SEQUENCE [LARGE SCALE GENOMIC DNA]</scope>
    <source>
        <strain evidence="2">CGMCC 4.7139</strain>
    </source>
</reference>
<comment type="caution">
    <text evidence="1">The sequence shown here is derived from an EMBL/GenBank/DDBJ whole genome shotgun (WGS) entry which is preliminary data.</text>
</comment>
<dbReference type="Proteomes" id="UP001595993">
    <property type="component" value="Unassembled WGS sequence"/>
</dbReference>
<keyword evidence="2" id="KW-1185">Reference proteome</keyword>
<gene>
    <name evidence="1" type="ORF">ACFO9E_27395</name>
</gene>
<protein>
    <submittedName>
        <fullName evidence="1">Uncharacterized protein</fullName>
    </submittedName>
</protein>
<organism evidence="1 2">
    <name type="scientific">Streptomyces maoxianensis</name>
    <dbReference type="NCBI Taxonomy" id="1459942"/>
    <lineage>
        <taxon>Bacteria</taxon>
        <taxon>Bacillati</taxon>
        <taxon>Actinomycetota</taxon>
        <taxon>Actinomycetes</taxon>
        <taxon>Kitasatosporales</taxon>
        <taxon>Streptomycetaceae</taxon>
        <taxon>Streptomyces</taxon>
    </lineage>
</organism>
<sequence length="44" mass="4630">MDIATTVESGRCAALLSDLATELEPHRAARPVGAVLDGLNSDHR</sequence>
<evidence type="ECO:0000313" key="1">
    <source>
        <dbReference type="EMBL" id="MFC4611488.1"/>
    </source>
</evidence>
<name>A0ABV9GD80_9ACTN</name>
<proteinExistence type="predicted"/>
<dbReference type="RefSeq" id="WP_381200670.1">
    <property type="nucleotide sequence ID" value="NZ_JBHSFE010000023.1"/>
</dbReference>
<evidence type="ECO:0000313" key="2">
    <source>
        <dbReference type="Proteomes" id="UP001595993"/>
    </source>
</evidence>
<accession>A0ABV9GD80</accession>